<evidence type="ECO:0000256" key="2">
    <source>
        <dbReference type="ARBA" id="ARBA00004370"/>
    </source>
</evidence>
<evidence type="ECO:0000256" key="4">
    <source>
        <dbReference type="ARBA" id="ARBA00022553"/>
    </source>
</evidence>
<dbReference type="InterPro" id="IPR005467">
    <property type="entry name" value="His_kinase_dom"/>
</dbReference>
<accession>A0A1G9RGP4</accession>
<evidence type="ECO:0000256" key="5">
    <source>
        <dbReference type="ARBA" id="ARBA00022679"/>
    </source>
</evidence>
<dbReference type="PRINTS" id="PR00344">
    <property type="entry name" value="BCTRLSENSOR"/>
</dbReference>
<dbReference type="SMART" id="SM00387">
    <property type="entry name" value="HATPase_c"/>
    <property type="match status" value="1"/>
</dbReference>
<dbReference type="EMBL" id="FNHP01000003">
    <property type="protein sequence ID" value="SDM22408.1"/>
    <property type="molecule type" value="Genomic_DNA"/>
</dbReference>
<sequence length="783" mass="82644">MPWPMASACRVNRPSGALWRDWLVLCLALLALAAWLTSSGALRRLDHVLQDAAAPLRALPAHQDIVLVTIDDASVQAIGRWPWRRALHAHAIDQLHAQGARAIALDVLLAEADADYPADDLLLAHAIERAGNVVLPVAQRPLPGLGSVPDLPLEPLRRAAAQLGHVQVQVDEDGVTRRLFAFEGPAGGPWPHLSRAVLCAAGMARPGCRGHAGAAPGAWVRQDAQAIAFADAPRPFPQYSYVDVLKGRLPPQALRGKLVLVGATAVGLGDMFATPLAARAGRIAGVQLLAHSLNAELARGHVQPAGPALQWLFSLLPVAAALLALLLLGPLAGLLACALLATGVALVATLLAPAGQLELAAAPALAAIALAYPLWSWRRLEAAARFLQRQMHELRQDTPLAPLVPAVPRGVPGDLLEQRIAAVREASGQLRQLHRFISDSLQHLPLPTLVCNATGQVLLANAAAGQHLGQPTGQLAGLPVARLLADLHDPASGQPLLAPDLACGALPPPEQEGRDGQGRDLLLLCQPHHVAGSERLLILTLVDLTAIRAAQHQRDQALHFISHDIRAPAASILTLLEMRRSFPGSVDESQLLQRIERHARSCLDLAQGFVQLASAQLQQLQVESFDLLDCVQAACDDAWETVQERGLQLRLECALPSAPVQGDRALVLRALGNVLGNALKFSPPGGHVCCSILAGPVCWYVRISDEGPGVAPQRRQQLFQAFGPHVQAAPGLAGTGVAGAGLGLAFVDAVMRRHGGSVRLLDQPGTGACFELCLPALPRPAAG</sequence>
<dbReference type="Gene3D" id="3.30.565.10">
    <property type="entry name" value="Histidine kinase-like ATPase, C-terminal domain"/>
    <property type="match status" value="1"/>
</dbReference>
<dbReference type="InterPro" id="IPR004358">
    <property type="entry name" value="Sig_transdc_His_kin-like_C"/>
</dbReference>
<dbReference type="SUPFAM" id="SSF55874">
    <property type="entry name" value="ATPase domain of HSP90 chaperone/DNA topoisomerase II/histidine kinase"/>
    <property type="match status" value="1"/>
</dbReference>
<reference evidence="13" key="1">
    <citation type="submission" date="2016-10" db="EMBL/GenBank/DDBJ databases">
        <authorList>
            <person name="Varghese N."/>
            <person name="Submissions S."/>
        </authorList>
    </citation>
    <scope>NUCLEOTIDE SEQUENCE [LARGE SCALE GENOMIC DNA]</scope>
    <source>
        <strain evidence="13">EPL6</strain>
    </source>
</reference>
<feature type="transmembrane region" description="Helical" evidence="10">
    <location>
        <begin position="334"/>
        <end position="354"/>
    </location>
</feature>
<dbReference type="STRING" id="1527607.SAMN05428957_103265"/>
<comment type="catalytic activity">
    <reaction evidence="1">
        <text>ATP + protein L-histidine = ADP + protein N-phospho-L-histidine.</text>
        <dbReference type="EC" id="2.7.13.3"/>
    </reaction>
</comment>
<dbReference type="InterPro" id="IPR013656">
    <property type="entry name" value="PAS_4"/>
</dbReference>
<dbReference type="InterPro" id="IPR017181">
    <property type="entry name" value="Sig_transdc_His_kin_CHASE2"/>
</dbReference>
<keyword evidence="8 10" id="KW-1133">Transmembrane helix</keyword>
<protein>
    <recommendedName>
        <fullName evidence="3">histidine kinase</fullName>
        <ecNumber evidence="3">2.7.13.3</ecNumber>
    </recommendedName>
</protein>
<dbReference type="InterPro" id="IPR050428">
    <property type="entry name" value="TCS_sensor_his_kinase"/>
</dbReference>
<evidence type="ECO:0000256" key="7">
    <source>
        <dbReference type="ARBA" id="ARBA00022777"/>
    </source>
</evidence>
<proteinExistence type="predicted"/>
<dbReference type="SMART" id="SM01080">
    <property type="entry name" value="CHASE2"/>
    <property type="match status" value="1"/>
</dbReference>
<evidence type="ECO:0000256" key="1">
    <source>
        <dbReference type="ARBA" id="ARBA00000085"/>
    </source>
</evidence>
<keyword evidence="5" id="KW-0808">Transferase</keyword>
<dbReference type="InterPro" id="IPR003661">
    <property type="entry name" value="HisK_dim/P_dom"/>
</dbReference>
<dbReference type="InterPro" id="IPR036097">
    <property type="entry name" value="HisK_dim/P_sf"/>
</dbReference>
<evidence type="ECO:0000313" key="13">
    <source>
        <dbReference type="Proteomes" id="UP000198552"/>
    </source>
</evidence>
<dbReference type="GO" id="GO:0016020">
    <property type="term" value="C:membrane"/>
    <property type="evidence" value="ECO:0007669"/>
    <property type="project" value="UniProtKB-SubCell"/>
</dbReference>
<keyword evidence="7" id="KW-0418">Kinase</keyword>
<evidence type="ECO:0000256" key="9">
    <source>
        <dbReference type="ARBA" id="ARBA00023136"/>
    </source>
</evidence>
<dbReference type="SUPFAM" id="SSF55785">
    <property type="entry name" value="PYP-like sensor domain (PAS domain)"/>
    <property type="match status" value="1"/>
</dbReference>
<evidence type="ECO:0000256" key="6">
    <source>
        <dbReference type="ARBA" id="ARBA00022692"/>
    </source>
</evidence>
<dbReference type="SUPFAM" id="SSF47384">
    <property type="entry name" value="Homodimeric domain of signal transducing histidine kinase"/>
    <property type="match status" value="1"/>
</dbReference>
<feature type="transmembrane region" description="Helical" evidence="10">
    <location>
        <begin position="308"/>
        <end position="327"/>
    </location>
</feature>
<dbReference type="InterPro" id="IPR007890">
    <property type="entry name" value="CHASE2"/>
</dbReference>
<dbReference type="Pfam" id="PF08448">
    <property type="entry name" value="PAS_4"/>
    <property type="match status" value="1"/>
</dbReference>
<dbReference type="PANTHER" id="PTHR45436:SF5">
    <property type="entry name" value="SENSOR HISTIDINE KINASE TRCS"/>
    <property type="match status" value="1"/>
</dbReference>
<dbReference type="InterPro" id="IPR003594">
    <property type="entry name" value="HATPase_dom"/>
</dbReference>
<keyword evidence="13" id="KW-1185">Reference proteome</keyword>
<evidence type="ECO:0000259" key="11">
    <source>
        <dbReference type="PROSITE" id="PS50109"/>
    </source>
</evidence>
<comment type="subcellular location">
    <subcellularLocation>
        <location evidence="2">Membrane</location>
    </subcellularLocation>
</comment>
<evidence type="ECO:0000256" key="3">
    <source>
        <dbReference type="ARBA" id="ARBA00012438"/>
    </source>
</evidence>
<dbReference type="CDD" id="cd00082">
    <property type="entry name" value="HisKA"/>
    <property type="match status" value="1"/>
</dbReference>
<dbReference type="PIRSF" id="PIRSF037347">
    <property type="entry name" value="STHK_CHASE2_PAS_prd"/>
    <property type="match status" value="1"/>
</dbReference>
<dbReference type="EC" id="2.7.13.3" evidence="3"/>
<dbReference type="CDD" id="cd00075">
    <property type="entry name" value="HATPase"/>
    <property type="match status" value="1"/>
</dbReference>
<feature type="domain" description="Histidine kinase" evidence="11">
    <location>
        <begin position="560"/>
        <end position="778"/>
    </location>
</feature>
<gene>
    <name evidence="12" type="ORF">SAMN05428957_103265</name>
</gene>
<keyword evidence="4" id="KW-0597">Phosphoprotein</keyword>
<dbReference type="Proteomes" id="UP000198552">
    <property type="component" value="Unassembled WGS sequence"/>
</dbReference>
<evidence type="ECO:0000256" key="8">
    <source>
        <dbReference type="ARBA" id="ARBA00022989"/>
    </source>
</evidence>
<dbReference type="Gene3D" id="1.10.287.130">
    <property type="match status" value="1"/>
</dbReference>
<keyword evidence="6 10" id="KW-0812">Transmembrane</keyword>
<dbReference type="AlphaFoldDB" id="A0A1G9RGP4"/>
<dbReference type="InterPro" id="IPR035965">
    <property type="entry name" value="PAS-like_dom_sf"/>
</dbReference>
<dbReference type="Pfam" id="PF05226">
    <property type="entry name" value="CHASE2"/>
    <property type="match status" value="1"/>
</dbReference>
<dbReference type="Pfam" id="PF02518">
    <property type="entry name" value="HATPase_c"/>
    <property type="match status" value="1"/>
</dbReference>
<dbReference type="PROSITE" id="PS50109">
    <property type="entry name" value="HIS_KIN"/>
    <property type="match status" value="1"/>
</dbReference>
<dbReference type="PANTHER" id="PTHR45436">
    <property type="entry name" value="SENSOR HISTIDINE KINASE YKOH"/>
    <property type="match status" value="1"/>
</dbReference>
<dbReference type="GO" id="GO:0000155">
    <property type="term" value="F:phosphorelay sensor kinase activity"/>
    <property type="evidence" value="ECO:0007669"/>
    <property type="project" value="InterPro"/>
</dbReference>
<organism evidence="12 13">
    <name type="scientific">Oryzisolibacter propanilivorax</name>
    <dbReference type="NCBI Taxonomy" id="1527607"/>
    <lineage>
        <taxon>Bacteria</taxon>
        <taxon>Pseudomonadati</taxon>
        <taxon>Pseudomonadota</taxon>
        <taxon>Betaproteobacteria</taxon>
        <taxon>Burkholderiales</taxon>
        <taxon>Comamonadaceae</taxon>
        <taxon>Oryzisolibacter</taxon>
    </lineage>
</organism>
<dbReference type="InterPro" id="IPR036890">
    <property type="entry name" value="HATPase_C_sf"/>
</dbReference>
<evidence type="ECO:0000313" key="12">
    <source>
        <dbReference type="EMBL" id="SDM22408.1"/>
    </source>
</evidence>
<evidence type="ECO:0000256" key="10">
    <source>
        <dbReference type="SAM" id="Phobius"/>
    </source>
</evidence>
<keyword evidence="9 10" id="KW-0472">Membrane</keyword>
<name>A0A1G9RGP4_9BURK</name>